<evidence type="ECO:0000256" key="2">
    <source>
        <dbReference type="ARBA" id="ARBA00008263"/>
    </source>
</evidence>
<dbReference type="EC" id="5.99.1.-" evidence="9"/>
<dbReference type="Gene3D" id="3.30.1360.40">
    <property type="match status" value="1"/>
</dbReference>
<evidence type="ECO:0000256" key="1">
    <source>
        <dbReference type="ARBA" id="ARBA00000185"/>
    </source>
</evidence>
<keyword evidence="3 6" id="KW-0799">Topoisomerase</keyword>
<dbReference type="Pfam" id="PF00521">
    <property type="entry name" value="DNA_topoisoIV"/>
    <property type="match status" value="1"/>
</dbReference>
<dbReference type="InterPro" id="IPR013758">
    <property type="entry name" value="Topo_IIA_A/C_ab"/>
</dbReference>
<dbReference type="NCBIfam" id="NF007209">
    <property type="entry name" value="PRK09631.1"/>
    <property type="match status" value="1"/>
</dbReference>
<dbReference type="GO" id="GO:0009330">
    <property type="term" value="C:DNA topoisomerase type II (double strand cut, ATP-hydrolyzing) complex"/>
    <property type="evidence" value="ECO:0007669"/>
    <property type="project" value="TreeGrafter"/>
</dbReference>
<feature type="active site" description="O-(5'-phospho-DNA)-tyrosine intermediate" evidence="6">
    <location>
        <position position="130"/>
    </location>
</feature>
<dbReference type="SUPFAM" id="SSF56719">
    <property type="entry name" value="Type II DNA topoisomerase"/>
    <property type="match status" value="1"/>
</dbReference>
<proteinExistence type="inferred from homology"/>
<feature type="region of interest" description="Disordered" evidence="7">
    <location>
        <begin position="842"/>
        <end position="870"/>
    </location>
</feature>
<dbReference type="SMART" id="SM00434">
    <property type="entry name" value="TOP4c"/>
    <property type="match status" value="1"/>
</dbReference>
<evidence type="ECO:0000313" key="9">
    <source>
        <dbReference type="EMBL" id="CAA6819982.1"/>
    </source>
</evidence>
<evidence type="ECO:0000256" key="3">
    <source>
        <dbReference type="ARBA" id="ARBA00023029"/>
    </source>
</evidence>
<comment type="catalytic activity">
    <reaction evidence="1 6">
        <text>ATP-dependent breakage, passage and rejoining of double-stranded DNA.</text>
        <dbReference type="EC" id="5.6.2.2"/>
    </reaction>
</comment>
<dbReference type="Gene3D" id="3.90.199.10">
    <property type="entry name" value="Topoisomerase II, domain 5"/>
    <property type="match status" value="1"/>
</dbReference>
<gene>
    <name evidence="9" type="ORF">HELGO_WM17905</name>
</gene>
<dbReference type="GO" id="GO:0005524">
    <property type="term" value="F:ATP binding"/>
    <property type="evidence" value="ECO:0007669"/>
    <property type="project" value="InterPro"/>
</dbReference>
<dbReference type="PANTHER" id="PTHR43493">
    <property type="entry name" value="DNA GYRASE/TOPOISOMERASE SUBUNIT A"/>
    <property type="match status" value="1"/>
</dbReference>
<feature type="domain" description="Topo IIA-type catalytic" evidence="8">
    <location>
        <begin position="49"/>
        <end position="467"/>
    </location>
</feature>
<comment type="similarity">
    <text evidence="2">Belongs to the type II topoisomerase GyrA/ParC subunit family.</text>
</comment>
<evidence type="ECO:0000256" key="5">
    <source>
        <dbReference type="ARBA" id="ARBA00023235"/>
    </source>
</evidence>
<accession>A0A6S6TGI1</accession>
<dbReference type="AlphaFoldDB" id="A0A6S6TGI1"/>
<evidence type="ECO:0000259" key="8">
    <source>
        <dbReference type="PROSITE" id="PS52040"/>
    </source>
</evidence>
<dbReference type="GO" id="GO:0005737">
    <property type="term" value="C:cytoplasm"/>
    <property type="evidence" value="ECO:0007669"/>
    <property type="project" value="TreeGrafter"/>
</dbReference>
<reference evidence="9" key="1">
    <citation type="submission" date="2020-01" db="EMBL/GenBank/DDBJ databases">
        <authorList>
            <person name="Meier V. D."/>
            <person name="Meier V D."/>
        </authorList>
    </citation>
    <scope>NUCLEOTIDE SEQUENCE</scope>
    <source>
        <strain evidence="9">HLG_WM_MAG_10</strain>
    </source>
</reference>
<dbReference type="InterPro" id="IPR013757">
    <property type="entry name" value="Topo_IIA_A_a_sf"/>
</dbReference>
<dbReference type="GO" id="GO:0003918">
    <property type="term" value="F:DNA topoisomerase type II (double strand cut, ATP-hydrolyzing) activity"/>
    <property type="evidence" value="ECO:0007669"/>
    <property type="project" value="UniProtKB-EC"/>
</dbReference>
<organism evidence="9">
    <name type="scientific">uncultured Aureispira sp</name>
    <dbReference type="NCBI Taxonomy" id="1331704"/>
    <lineage>
        <taxon>Bacteria</taxon>
        <taxon>Pseudomonadati</taxon>
        <taxon>Bacteroidota</taxon>
        <taxon>Saprospiria</taxon>
        <taxon>Saprospirales</taxon>
        <taxon>Saprospiraceae</taxon>
        <taxon>Aureispira</taxon>
        <taxon>environmental samples</taxon>
    </lineage>
</organism>
<evidence type="ECO:0000256" key="7">
    <source>
        <dbReference type="SAM" id="MobiDB-lite"/>
    </source>
</evidence>
<keyword evidence="5 6" id="KW-0413">Isomerase</keyword>
<dbReference type="GO" id="GO:0006265">
    <property type="term" value="P:DNA topological change"/>
    <property type="evidence" value="ECO:0007669"/>
    <property type="project" value="UniProtKB-UniRule"/>
</dbReference>
<name>A0A6S6TGI1_9BACT</name>
<dbReference type="PROSITE" id="PS52040">
    <property type="entry name" value="TOPO_IIA"/>
    <property type="match status" value="1"/>
</dbReference>
<dbReference type="InterPro" id="IPR013760">
    <property type="entry name" value="Topo_IIA-like_dom_sf"/>
</dbReference>
<dbReference type="NCBIfam" id="NF009397">
    <property type="entry name" value="PRK12758.1"/>
    <property type="match status" value="1"/>
</dbReference>
<sequence length="870" mass="98837">MEENNENLDDNLEENEQDASKIIQVDVIEDMYKDYFLDYASYVILERAIPTAQDGLKPVQRRILHSMFLMNDGRFHKVANVIGQTMQYHPHGDTAIGDALVHIGQKDLMIDCQGNWGDVRTGDRAAASRYIEARLSKFALDIAFNPKTTNFQLSYDGRKKEPIMLPMKFPLLLAQGVEGIAVGLSTKILPHNFVELIKASINLLKGKKVQIFPDFHTGGLADFSNYNGGKRGGKVRVRSRINIIDKRHLTVTEIPYGTTTTGIIDSIIKANNKNKIKIKKVVDNTAAEVEILIELPSGASPEMTMDALYAFTDCEISISPNACTINDDTPIFSTVEDLLQICTDRTLLLLEWELKIRKQELEDKWHQSSLEKIFIENKIYQDIEECESWEEVLKAIDDGLKPFTKGLMRAVVEEDLIRLTEIKIKRISKYNKFKADEILKSIEDELKVVAHHLIHIVEYTINYYKDLLEKYGKGRERKTEITNFGIINAASVVVNNAKLYINREEGFMGYGLKKDELISECSDIDDVIVFYKDGSYKVVRIADKVFIGKNPLHVAIWKKGDKRMIYNMVYADLTKGVNYAKRFNVSAITRDKKYPVASKIEKSKILHFSANPNGEAEVISVLLTHSCSAKKKEFEYDFADLAVKGRSSRGNTITKYPIRKIKVTQQGTSTLGAIKIWYDDTTGRINSSAYGKYVGAFGDGGKIIALYQDGSYELTNYELSNRFDPKTIIGLRKWDKDMVISSIHYDGERKSTYVKRFKVETNSLNQKFNFLPNEYVSTKLLFGSLHPNPIVEYKVRAGRSKSIEGELKLSDFIDIKGWKSLGNKLSDSKLISVKAIHKEIEPSEEDDDAKAKAKTKKEEKTEGYIQDMLF</sequence>
<keyword evidence="4 6" id="KW-0238">DNA-binding</keyword>
<dbReference type="GO" id="GO:0003677">
    <property type="term" value="F:DNA binding"/>
    <property type="evidence" value="ECO:0007669"/>
    <property type="project" value="UniProtKB-UniRule"/>
</dbReference>
<dbReference type="InterPro" id="IPR002205">
    <property type="entry name" value="Topo_IIA_dom_A"/>
</dbReference>
<dbReference type="InterPro" id="IPR050220">
    <property type="entry name" value="Type_II_DNA_Topoisomerases"/>
</dbReference>
<evidence type="ECO:0000256" key="4">
    <source>
        <dbReference type="ARBA" id="ARBA00023125"/>
    </source>
</evidence>
<dbReference type="PANTHER" id="PTHR43493:SF5">
    <property type="entry name" value="DNA GYRASE SUBUNIT A, CHLOROPLASTIC_MITOCHONDRIAL"/>
    <property type="match status" value="1"/>
</dbReference>
<dbReference type="Gene3D" id="1.10.268.10">
    <property type="entry name" value="Topoisomerase, domain 3"/>
    <property type="match status" value="1"/>
</dbReference>
<evidence type="ECO:0000256" key="6">
    <source>
        <dbReference type="PROSITE-ProRule" id="PRU01384"/>
    </source>
</evidence>
<protein>
    <submittedName>
        <fullName evidence="9">Topoisomerase IV subunit A (EC)</fullName>
        <ecNumber evidence="9">5.99.1.-</ecNumber>
    </submittedName>
</protein>
<dbReference type="EMBL" id="CACVAQ010000279">
    <property type="protein sequence ID" value="CAA6819982.1"/>
    <property type="molecule type" value="Genomic_DNA"/>
</dbReference>